<name>A0A679I8K5_9ENTE</name>
<dbReference type="Pfam" id="PF13411">
    <property type="entry name" value="MerR_1"/>
    <property type="match status" value="1"/>
</dbReference>
<dbReference type="InterPro" id="IPR047057">
    <property type="entry name" value="MerR_fam"/>
</dbReference>
<accession>A0A679I8K5</accession>
<organism evidence="3 4">
    <name type="scientific">Enterococcus saigonensis</name>
    <dbReference type="NCBI Taxonomy" id="1805431"/>
    <lineage>
        <taxon>Bacteria</taxon>
        <taxon>Bacillati</taxon>
        <taxon>Bacillota</taxon>
        <taxon>Bacilli</taxon>
        <taxon>Lactobacillales</taxon>
        <taxon>Enterococcaceae</taxon>
        <taxon>Enterococcus</taxon>
    </lineage>
</organism>
<protein>
    <submittedName>
        <fullName evidence="3">MerR family transcriptional regulator</fullName>
    </submittedName>
</protein>
<evidence type="ECO:0000313" key="4">
    <source>
        <dbReference type="Proteomes" id="UP000502998"/>
    </source>
</evidence>
<dbReference type="CDD" id="cd01109">
    <property type="entry name" value="HTH_YyaN"/>
    <property type="match status" value="1"/>
</dbReference>
<proteinExistence type="predicted"/>
<dbReference type="AlphaFoldDB" id="A0A679I8K5"/>
<keyword evidence="1" id="KW-0238">DNA-binding</keyword>
<dbReference type="PANTHER" id="PTHR30204">
    <property type="entry name" value="REDOX-CYCLING DRUG-SENSING TRANSCRIPTIONAL ACTIVATOR SOXR"/>
    <property type="match status" value="1"/>
</dbReference>
<evidence type="ECO:0000256" key="1">
    <source>
        <dbReference type="ARBA" id="ARBA00023125"/>
    </source>
</evidence>
<dbReference type="PRINTS" id="PR00040">
    <property type="entry name" value="HTHMERR"/>
</dbReference>
<dbReference type="InterPro" id="IPR000551">
    <property type="entry name" value="MerR-type_HTH_dom"/>
</dbReference>
<dbReference type="EMBL" id="AP022822">
    <property type="protein sequence ID" value="BCA85918.1"/>
    <property type="molecule type" value="Genomic_DNA"/>
</dbReference>
<keyword evidence="4" id="KW-1185">Reference proteome</keyword>
<dbReference type="GO" id="GO:0003700">
    <property type="term" value="F:DNA-binding transcription factor activity"/>
    <property type="evidence" value="ECO:0007669"/>
    <property type="project" value="InterPro"/>
</dbReference>
<reference evidence="3 4" key="1">
    <citation type="submission" date="2020-02" db="EMBL/GenBank/DDBJ databases">
        <title>Characterization of vanA genotype vancomycin-resistant Enterococcus saigonensis VE80.</title>
        <authorList>
            <person name="Harada T."/>
            <person name="Motooka D."/>
            <person name="Nakamura S."/>
            <person name="Yamamoto Y."/>
            <person name="Kawahara R."/>
            <person name="Kawatsu K."/>
        </authorList>
    </citation>
    <scope>NUCLEOTIDE SEQUENCE [LARGE SCALE GENOMIC DNA]</scope>
    <source>
        <strain evidence="3 4">VE80</strain>
    </source>
</reference>
<dbReference type="Gene3D" id="1.10.1660.10">
    <property type="match status" value="1"/>
</dbReference>
<dbReference type="KEGG" id="esg:EsVE80_14410"/>
<dbReference type="PANTHER" id="PTHR30204:SF98">
    <property type="entry name" value="HTH-TYPE TRANSCRIPTIONAL REGULATOR ADHR"/>
    <property type="match status" value="1"/>
</dbReference>
<evidence type="ECO:0000313" key="3">
    <source>
        <dbReference type="EMBL" id="BCA85918.1"/>
    </source>
</evidence>
<feature type="domain" description="HTH merR-type" evidence="2">
    <location>
        <begin position="1"/>
        <end position="69"/>
    </location>
</feature>
<dbReference type="Proteomes" id="UP000502998">
    <property type="component" value="Chromosome"/>
</dbReference>
<evidence type="ECO:0000259" key="2">
    <source>
        <dbReference type="PROSITE" id="PS50937"/>
    </source>
</evidence>
<dbReference type="InterPro" id="IPR009061">
    <property type="entry name" value="DNA-bd_dom_put_sf"/>
</dbReference>
<dbReference type="RefSeq" id="WP_173103134.1">
    <property type="nucleotide sequence ID" value="NZ_AP022822.1"/>
</dbReference>
<dbReference type="SUPFAM" id="SSF46955">
    <property type="entry name" value="Putative DNA-binding domain"/>
    <property type="match status" value="1"/>
</dbReference>
<dbReference type="SMART" id="SM00422">
    <property type="entry name" value="HTH_MERR"/>
    <property type="match status" value="1"/>
</dbReference>
<dbReference type="PROSITE" id="PS50937">
    <property type="entry name" value="HTH_MERR_2"/>
    <property type="match status" value="1"/>
</dbReference>
<dbReference type="GO" id="GO:0003677">
    <property type="term" value="F:DNA binding"/>
    <property type="evidence" value="ECO:0007669"/>
    <property type="project" value="UniProtKB-KW"/>
</dbReference>
<gene>
    <name evidence="3" type="ORF">EsVE80_14410</name>
</gene>
<sequence length="111" mass="12929">MNISEVSKAVGVPQETLRYYEKIAILPKIDRSKGGLRKYKQSDLEWISFVKTMRTVGTPIDSLKEYYDCCNKGNISECKAFIEFQKNELELKRNEIETALTILNEKIKIYE</sequence>